<sequence length="290" mass="34360">MEYKPDIVSFLDPRVSRAKANKIIAKLGFQFSHRVEAIGFSEGIWLGWKDSVRLEVIRSHPQFISTRVWKMPSLHPILISFVYAGWIEHPYFEGFLKENWECSGNFSDALGKLTRKVKEWNKQVYGKITTRKRDLIKRIASIQRRSDDSGCHHFNQEDLSLRHELENVLHHEELLWRQKVRCDWLKLGDRNTKFLHTRTLQRQKSNRIHAIRNFDGRKDLIRNSSTFEYFYLLVVFLNSTLWILAFWGNRSLMERLRWPFLTWPRLKLQAVMVFMPLSSKSSGALLGSVL</sequence>
<dbReference type="AlphaFoldDB" id="A0A5B6X3T9"/>
<keyword evidence="1" id="KW-0812">Transmembrane</keyword>
<organism evidence="2 3">
    <name type="scientific">Gossypium australe</name>
    <dbReference type="NCBI Taxonomy" id="47621"/>
    <lineage>
        <taxon>Eukaryota</taxon>
        <taxon>Viridiplantae</taxon>
        <taxon>Streptophyta</taxon>
        <taxon>Embryophyta</taxon>
        <taxon>Tracheophyta</taxon>
        <taxon>Spermatophyta</taxon>
        <taxon>Magnoliopsida</taxon>
        <taxon>eudicotyledons</taxon>
        <taxon>Gunneridae</taxon>
        <taxon>Pentapetalae</taxon>
        <taxon>rosids</taxon>
        <taxon>malvids</taxon>
        <taxon>Malvales</taxon>
        <taxon>Malvaceae</taxon>
        <taxon>Malvoideae</taxon>
        <taxon>Gossypium</taxon>
    </lineage>
</organism>
<keyword evidence="2" id="KW-0695">RNA-directed DNA polymerase</keyword>
<keyword evidence="3" id="KW-1185">Reference proteome</keyword>
<evidence type="ECO:0000256" key="1">
    <source>
        <dbReference type="SAM" id="Phobius"/>
    </source>
</evidence>
<reference evidence="3" key="1">
    <citation type="journal article" date="2019" name="Plant Biotechnol. J.">
        <title>Genome sequencing of the Australian wild diploid species Gossypium australe highlights disease resistance and delayed gland morphogenesis.</title>
        <authorList>
            <person name="Cai Y."/>
            <person name="Cai X."/>
            <person name="Wang Q."/>
            <person name="Wang P."/>
            <person name="Zhang Y."/>
            <person name="Cai C."/>
            <person name="Xu Y."/>
            <person name="Wang K."/>
            <person name="Zhou Z."/>
            <person name="Wang C."/>
            <person name="Geng S."/>
            <person name="Li B."/>
            <person name="Dong Q."/>
            <person name="Hou Y."/>
            <person name="Wang H."/>
            <person name="Ai P."/>
            <person name="Liu Z."/>
            <person name="Yi F."/>
            <person name="Sun M."/>
            <person name="An G."/>
            <person name="Cheng J."/>
            <person name="Zhang Y."/>
            <person name="Shi Q."/>
            <person name="Xie Y."/>
            <person name="Shi X."/>
            <person name="Chang Y."/>
            <person name="Huang F."/>
            <person name="Chen Y."/>
            <person name="Hong S."/>
            <person name="Mi L."/>
            <person name="Sun Q."/>
            <person name="Zhang L."/>
            <person name="Zhou B."/>
            <person name="Peng R."/>
            <person name="Zhang X."/>
            <person name="Liu F."/>
        </authorList>
    </citation>
    <scope>NUCLEOTIDE SEQUENCE [LARGE SCALE GENOMIC DNA]</scope>
    <source>
        <strain evidence="3">cv. PA1801</strain>
    </source>
</reference>
<dbReference type="EMBL" id="SMMG02000001">
    <property type="protein sequence ID" value="KAA3488488.1"/>
    <property type="molecule type" value="Genomic_DNA"/>
</dbReference>
<feature type="transmembrane region" description="Helical" evidence="1">
    <location>
        <begin position="229"/>
        <end position="247"/>
    </location>
</feature>
<keyword evidence="2" id="KW-0548">Nucleotidyltransferase</keyword>
<evidence type="ECO:0000313" key="2">
    <source>
        <dbReference type="EMBL" id="KAA3488488.1"/>
    </source>
</evidence>
<evidence type="ECO:0000313" key="3">
    <source>
        <dbReference type="Proteomes" id="UP000325315"/>
    </source>
</evidence>
<protein>
    <submittedName>
        <fullName evidence="2">LINE-1 reverse transcriptase isogeny</fullName>
    </submittedName>
</protein>
<proteinExistence type="predicted"/>
<comment type="caution">
    <text evidence="2">The sequence shown here is derived from an EMBL/GenBank/DDBJ whole genome shotgun (WGS) entry which is preliminary data.</text>
</comment>
<keyword evidence="1" id="KW-0472">Membrane</keyword>
<keyword evidence="1" id="KW-1133">Transmembrane helix</keyword>
<gene>
    <name evidence="2" type="ORF">EPI10_032238</name>
</gene>
<name>A0A5B6X3T9_9ROSI</name>
<accession>A0A5B6X3T9</accession>
<dbReference type="Proteomes" id="UP000325315">
    <property type="component" value="Unassembled WGS sequence"/>
</dbReference>
<keyword evidence="2" id="KW-0808">Transferase</keyword>
<dbReference type="OrthoDB" id="1002598at2759"/>
<dbReference type="GO" id="GO:0003964">
    <property type="term" value="F:RNA-directed DNA polymerase activity"/>
    <property type="evidence" value="ECO:0007669"/>
    <property type="project" value="UniProtKB-KW"/>
</dbReference>